<evidence type="ECO:0000313" key="3">
    <source>
        <dbReference type="EnsemblPlants" id="Kaladp0029s0107.1.v1.1.CDS.1"/>
    </source>
</evidence>
<dbReference type="Pfam" id="PF22992">
    <property type="entry name" value="C2CH-4th_BIRD-IDD"/>
    <property type="match status" value="1"/>
</dbReference>
<reference evidence="3" key="1">
    <citation type="submission" date="2021-01" db="UniProtKB">
        <authorList>
            <consortium name="EnsemblPlants"/>
        </authorList>
    </citation>
    <scope>IDENTIFICATION</scope>
</reference>
<dbReference type="AlphaFoldDB" id="A0A7N0TAQ5"/>
<name>A0A7N0TAQ5_KALFE</name>
<dbReference type="Proteomes" id="UP000594263">
    <property type="component" value="Unplaced"/>
</dbReference>
<feature type="region of interest" description="Disordered" evidence="1">
    <location>
        <begin position="334"/>
        <end position="362"/>
    </location>
</feature>
<protein>
    <recommendedName>
        <fullName evidence="2">BIRD-IDD transcription factor fourth C2HC zinc finger domain-containing protein</fullName>
    </recommendedName>
</protein>
<keyword evidence="4" id="KW-1185">Reference proteome</keyword>
<sequence>MTNMKAGNYSQLCLYDRKDSFITHRAFCAAVIDQSSSRFAPSVSATINPLSLRNDFLSGNSVQTHQLSDGGFYPELSSSFHSYGHVNSNNVDGSKSIRHPQWLDHHHHPLNASAHFLMGNPAANLSHELLLQNAGQGNLFGSSSSSSQAPWLMNKSPDQSAFVNDSMSSLAQILGNTSGGGVMRVKREDEILGNDNIVDNMPSLYNPTTINQQQQQGVTSNQSADQFLSSFFGRHNSNSLGFMSSGLSNEQLFTDNNNGFADNSSFSRPPPAIKDSHDTANLNHLMLMHESAAAVFKQEITRPNTKHQEESSQTRDFLGVGGNEMISREEQFQLAASASEQFGSSSSAAELDVSHYNQEWKH</sequence>
<feature type="compositionally biased region" description="Low complexity" evidence="1">
    <location>
        <begin position="335"/>
        <end position="349"/>
    </location>
</feature>
<accession>A0A7N0TAQ5</accession>
<evidence type="ECO:0000256" key="1">
    <source>
        <dbReference type="SAM" id="MobiDB-lite"/>
    </source>
</evidence>
<organism evidence="3 4">
    <name type="scientific">Kalanchoe fedtschenkoi</name>
    <name type="common">Lavender scallops</name>
    <name type="synonym">South American air plant</name>
    <dbReference type="NCBI Taxonomy" id="63787"/>
    <lineage>
        <taxon>Eukaryota</taxon>
        <taxon>Viridiplantae</taxon>
        <taxon>Streptophyta</taxon>
        <taxon>Embryophyta</taxon>
        <taxon>Tracheophyta</taxon>
        <taxon>Spermatophyta</taxon>
        <taxon>Magnoliopsida</taxon>
        <taxon>eudicotyledons</taxon>
        <taxon>Gunneridae</taxon>
        <taxon>Pentapetalae</taxon>
        <taxon>Saxifragales</taxon>
        <taxon>Crassulaceae</taxon>
        <taxon>Kalanchoe</taxon>
    </lineage>
</organism>
<feature type="domain" description="BIRD-IDD transcription factor fourth C2HC zinc finger" evidence="2">
    <location>
        <begin position="14"/>
        <end position="38"/>
    </location>
</feature>
<dbReference type="InterPro" id="IPR055185">
    <property type="entry name" value="C2CH-4th_BIRD-IDD"/>
</dbReference>
<proteinExistence type="predicted"/>
<evidence type="ECO:0000259" key="2">
    <source>
        <dbReference type="Pfam" id="PF22992"/>
    </source>
</evidence>
<dbReference type="Gramene" id="Kaladp0029s0107.1.v1.1">
    <property type="protein sequence ID" value="Kaladp0029s0107.1.v1.1.CDS.1"/>
    <property type="gene ID" value="Kaladp0029s0107.v1.1"/>
</dbReference>
<evidence type="ECO:0000313" key="4">
    <source>
        <dbReference type="Proteomes" id="UP000594263"/>
    </source>
</evidence>
<dbReference type="EnsemblPlants" id="Kaladp0029s0107.1.v1.1">
    <property type="protein sequence ID" value="Kaladp0029s0107.1.v1.1.CDS.1"/>
    <property type="gene ID" value="Kaladp0029s0107.v1.1"/>
</dbReference>